<feature type="chain" id="PRO_5042981443" evidence="1">
    <location>
        <begin position="23"/>
        <end position="106"/>
    </location>
</feature>
<name>A0AAN8REX7_9PEZI</name>
<sequence>MDLCLALLALAPRILVPTGIKATDPHLKETPYADFYQNKAENELPLHRATSQLLFSTAIIEMPRQSYRLHPRTETFDVVSIFLAPGNDALGSCIFHAGNKKFLRLV</sequence>
<evidence type="ECO:0000313" key="2">
    <source>
        <dbReference type="EMBL" id="KAK6336910.1"/>
    </source>
</evidence>
<gene>
    <name evidence="2" type="ORF">TWF718_009698</name>
</gene>
<feature type="signal peptide" evidence="1">
    <location>
        <begin position="1"/>
        <end position="22"/>
    </location>
</feature>
<dbReference type="Proteomes" id="UP001313282">
    <property type="component" value="Unassembled WGS sequence"/>
</dbReference>
<protein>
    <submittedName>
        <fullName evidence="2">Uncharacterized protein</fullName>
    </submittedName>
</protein>
<comment type="caution">
    <text evidence="2">The sequence shown here is derived from an EMBL/GenBank/DDBJ whole genome shotgun (WGS) entry which is preliminary data.</text>
</comment>
<organism evidence="2 3">
    <name type="scientific">Orbilia javanica</name>
    <dbReference type="NCBI Taxonomy" id="47235"/>
    <lineage>
        <taxon>Eukaryota</taxon>
        <taxon>Fungi</taxon>
        <taxon>Dikarya</taxon>
        <taxon>Ascomycota</taxon>
        <taxon>Pezizomycotina</taxon>
        <taxon>Orbiliomycetes</taxon>
        <taxon>Orbiliales</taxon>
        <taxon>Orbiliaceae</taxon>
        <taxon>Orbilia</taxon>
    </lineage>
</organism>
<accession>A0AAN8REX7</accession>
<reference evidence="2 3" key="1">
    <citation type="submission" date="2019-10" db="EMBL/GenBank/DDBJ databases">
        <authorList>
            <person name="Palmer J.M."/>
        </authorList>
    </citation>
    <scope>NUCLEOTIDE SEQUENCE [LARGE SCALE GENOMIC DNA]</scope>
    <source>
        <strain evidence="2 3">TWF718</strain>
    </source>
</reference>
<dbReference type="EMBL" id="JAVHNR010000007">
    <property type="protein sequence ID" value="KAK6336910.1"/>
    <property type="molecule type" value="Genomic_DNA"/>
</dbReference>
<proteinExistence type="predicted"/>
<evidence type="ECO:0000256" key="1">
    <source>
        <dbReference type="SAM" id="SignalP"/>
    </source>
</evidence>
<evidence type="ECO:0000313" key="3">
    <source>
        <dbReference type="Proteomes" id="UP001313282"/>
    </source>
</evidence>
<keyword evidence="3" id="KW-1185">Reference proteome</keyword>
<keyword evidence="1" id="KW-0732">Signal</keyword>
<dbReference type="AlphaFoldDB" id="A0AAN8REX7"/>